<evidence type="ECO:0000313" key="2">
    <source>
        <dbReference type="EMBL" id="RZT80433.1"/>
    </source>
</evidence>
<accession>A0A4Q7ULA8</accession>
<name>A0A4Q7ULA8_9ACTN</name>
<dbReference type="InterPro" id="IPR009003">
    <property type="entry name" value="Peptidase_S1_PA"/>
</dbReference>
<evidence type="ECO:0000313" key="3">
    <source>
        <dbReference type="Proteomes" id="UP000293781"/>
    </source>
</evidence>
<evidence type="ECO:0000256" key="1">
    <source>
        <dbReference type="SAM" id="SignalP"/>
    </source>
</evidence>
<comment type="caution">
    <text evidence="2">The sequence shown here is derived from an EMBL/GenBank/DDBJ whole genome shotgun (WGS) entry which is preliminary data.</text>
</comment>
<dbReference type="SUPFAM" id="SSF50494">
    <property type="entry name" value="Trypsin-like serine proteases"/>
    <property type="match status" value="1"/>
</dbReference>
<keyword evidence="3" id="KW-1185">Reference proteome</keyword>
<organism evidence="2 3">
    <name type="scientific">Micromonospora violae</name>
    <dbReference type="NCBI Taxonomy" id="1278207"/>
    <lineage>
        <taxon>Bacteria</taxon>
        <taxon>Bacillati</taxon>
        <taxon>Actinomycetota</taxon>
        <taxon>Actinomycetes</taxon>
        <taxon>Micromonosporales</taxon>
        <taxon>Micromonosporaceae</taxon>
        <taxon>Micromonospora</taxon>
    </lineage>
</organism>
<keyword evidence="1" id="KW-0732">Signal</keyword>
<dbReference type="EMBL" id="SHKK01000001">
    <property type="protein sequence ID" value="RZT80433.1"/>
    <property type="molecule type" value="Genomic_DNA"/>
</dbReference>
<proteinExistence type="predicted"/>
<gene>
    <name evidence="2" type="ORF">EV382_3682</name>
</gene>
<reference evidence="2 3" key="1">
    <citation type="submission" date="2019-02" db="EMBL/GenBank/DDBJ databases">
        <title>Sequencing the genomes of 1000 actinobacteria strains.</title>
        <authorList>
            <person name="Klenk H.-P."/>
        </authorList>
    </citation>
    <scope>NUCLEOTIDE SEQUENCE [LARGE SCALE GENOMIC DNA]</scope>
    <source>
        <strain evidence="2 3">DSM 45888</strain>
    </source>
</reference>
<feature type="chain" id="PRO_5038355015" description="Streptogrisin C" evidence="1">
    <location>
        <begin position="25"/>
        <end position="495"/>
    </location>
</feature>
<dbReference type="AlphaFoldDB" id="A0A4Q7ULA8"/>
<sequence length="495" mass="52374">MHVGRRFVRSSVALAMLITTIVAGQGQVAAASEKSETPADALVASDEVRAKAQKTLASVGRSAAPRLVEDEDGQLLRATSEVPDFAGIWLDDGPTGAVTTIAVARSGRQGAQVAADVQDAFRRQPAAALALSEGATALAKPGTRVRTVEVSYTFAQLKKWQTVMDALLADGVVTFTDADERNNTVTVGVSDQGARADIVRYAKKAGVPSDALNVVEATFGRQSLRDDHRPVSGGQQISYALPVIGDVGTIWYTASCTLGVTARIVNTSPAVPGYLTNSHCSTDYAETDYVYHWQPEIPWGALWNTANRIGYEVLDPSLYTGNPYGSDALACPSGYQCRLSDAAFGAFDGDYTSTPTGWIARPSTTGTINWNGSDKYRITATGTPTGAIRAVGRTSGMTTGTITQSCVRISNIADMPNIGQNCQYLGTYSSQPGDSGGPVFRVTNSPLTNDVTFVGLNWGSGTVNGQPIGIVSAWPMMQADFYPYDVRVCVSVYGC</sequence>
<evidence type="ECO:0008006" key="4">
    <source>
        <dbReference type="Google" id="ProtNLM"/>
    </source>
</evidence>
<dbReference type="Proteomes" id="UP000293781">
    <property type="component" value="Unassembled WGS sequence"/>
</dbReference>
<feature type="signal peptide" evidence="1">
    <location>
        <begin position="1"/>
        <end position="24"/>
    </location>
</feature>
<protein>
    <recommendedName>
        <fullName evidence="4">Streptogrisin C</fullName>
    </recommendedName>
</protein>